<dbReference type="PROSITE" id="PS01078">
    <property type="entry name" value="MOCF_BIOSYNTHESIS_1"/>
    <property type="match status" value="1"/>
</dbReference>
<comment type="function">
    <text evidence="1 6">May be involved in the biosynthesis of molybdopterin.</text>
</comment>
<name>A0A926EI22_9FIRM</name>
<dbReference type="RefSeq" id="WP_249331893.1">
    <property type="nucleotide sequence ID" value="NZ_JACRSY010000005.1"/>
</dbReference>
<dbReference type="AlphaFoldDB" id="A0A926EI22"/>
<protein>
    <recommendedName>
        <fullName evidence="4 6">Molybdenum cofactor biosynthesis protein B</fullName>
    </recommendedName>
</protein>
<evidence type="ECO:0000256" key="3">
    <source>
        <dbReference type="ARBA" id="ARBA00006112"/>
    </source>
</evidence>
<dbReference type="InterPro" id="IPR036425">
    <property type="entry name" value="MoaB/Mog-like_dom_sf"/>
</dbReference>
<proteinExistence type="inferred from homology"/>
<dbReference type="Pfam" id="PF00994">
    <property type="entry name" value="MoCF_biosynth"/>
    <property type="match status" value="1"/>
</dbReference>
<gene>
    <name evidence="8" type="ORF">H8718_04560</name>
</gene>
<dbReference type="InterPro" id="IPR051920">
    <property type="entry name" value="MPT_Adenylyltrnsfr/MoaC-Rel"/>
</dbReference>
<dbReference type="Gene3D" id="3.40.980.10">
    <property type="entry name" value="MoaB/Mog-like domain"/>
    <property type="match status" value="1"/>
</dbReference>
<dbReference type="Proteomes" id="UP000655830">
    <property type="component" value="Unassembled WGS sequence"/>
</dbReference>
<sequence>MIKVGIITASDKGSKGEREDRSGEVIKEMVTAKGWQVIDYVILPDEREQLSQKMKTWCDTRHVDLILTTGGTGFSKRDCTPEATLDIIEKQVPGIPEAMRYYSLQITPRAMLSRSVAGIRRDTLIVNLPGSPKAVRENLESILDSLEHGIGILKGSASECAMPEHSTNRV</sequence>
<dbReference type="InterPro" id="IPR008284">
    <property type="entry name" value="MoCF_biosynth_CS"/>
</dbReference>
<evidence type="ECO:0000313" key="9">
    <source>
        <dbReference type="Proteomes" id="UP000655830"/>
    </source>
</evidence>
<evidence type="ECO:0000256" key="5">
    <source>
        <dbReference type="ARBA" id="ARBA00023150"/>
    </source>
</evidence>
<evidence type="ECO:0000256" key="4">
    <source>
        <dbReference type="ARBA" id="ARBA00015262"/>
    </source>
</evidence>
<evidence type="ECO:0000259" key="7">
    <source>
        <dbReference type="SMART" id="SM00852"/>
    </source>
</evidence>
<evidence type="ECO:0000256" key="1">
    <source>
        <dbReference type="ARBA" id="ARBA00003487"/>
    </source>
</evidence>
<dbReference type="CDD" id="cd00886">
    <property type="entry name" value="MogA_MoaB"/>
    <property type="match status" value="1"/>
</dbReference>
<feature type="domain" description="MoaB/Mog" evidence="7">
    <location>
        <begin position="5"/>
        <end position="149"/>
    </location>
</feature>
<accession>A0A926EI22</accession>
<dbReference type="PIRSF" id="PIRSF006443">
    <property type="entry name" value="MoaB"/>
    <property type="match status" value="1"/>
</dbReference>
<dbReference type="SMART" id="SM00852">
    <property type="entry name" value="MoCF_biosynth"/>
    <property type="match status" value="1"/>
</dbReference>
<dbReference type="PANTHER" id="PTHR43764:SF1">
    <property type="entry name" value="MOLYBDOPTERIN MOLYBDOTRANSFERASE"/>
    <property type="match status" value="1"/>
</dbReference>
<evidence type="ECO:0000313" key="8">
    <source>
        <dbReference type="EMBL" id="MBC8578802.1"/>
    </source>
</evidence>
<reference evidence="8" key="1">
    <citation type="submission" date="2020-08" db="EMBL/GenBank/DDBJ databases">
        <title>Genome public.</title>
        <authorList>
            <person name="Liu C."/>
            <person name="Sun Q."/>
        </authorList>
    </citation>
    <scope>NUCLEOTIDE SEQUENCE</scope>
    <source>
        <strain evidence="8">NSJ-12</strain>
    </source>
</reference>
<keyword evidence="5 6" id="KW-0501">Molybdenum cofactor biosynthesis</keyword>
<dbReference type="PANTHER" id="PTHR43764">
    <property type="entry name" value="MOLYBDENUM COFACTOR BIOSYNTHESIS"/>
    <property type="match status" value="1"/>
</dbReference>
<dbReference type="EMBL" id="JACRSY010000005">
    <property type="protein sequence ID" value="MBC8578802.1"/>
    <property type="molecule type" value="Genomic_DNA"/>
</dbReference>
<dbReference type="NCBIfam" id="TIGR00177">
    <property type="entry name" value="molyb_syn"/>
    <property type="match status" value="1"/>
</dbReference>
<keyword evidence="9" id="KW-1185">Reference proteome</keyword>
<evidence type="ECO:0000256" key="2">
    <source>
        <dbReference type="ARBA" id="ARBA00005046"/>
    </source>
</evidence>
<comment type="similarity">
    <text evidence="3 6">Belongs to the MoaB/Mog family.</text>
</comment>
<organism evidence="8 9">
    <name type="scientific">Zhenhengia yiwuensis</name>
    <dbReference type="NCBI Taxonomy" id="2763666"/>
    <lineage>
        <taxon>Bacteria</taxon>
        <taxon>Bacillati</taxon>
        <taxon>Bacillota</taxon>
        <taxon>Clostridia</taxon>
        <taxon>Lachnospirales</taxon>
        <taxon>Lachnospiraceae</taxon>
        <taxon>Zhenhengia</taxon>
    </lineage>
</organism>
<comment type="pathway">
    <text evidence="2 6">Cofactor biosynthesis; molybdopterin biosynthesis.</text>
</comment>
<dbReference type="GO" id="GO:0006777">
    <property type="term" value="P:Mo-molybdopterin cofactor biosynthetic process"/>
    <property type="evidence" value="ECO:0007669"/>
    <property type="project" value="UniProtKB-UniRule"/>
</dbReference>
<dbReference type="SUPFAM" id="SSF53218">
    <property type="entry name" value="Molybdenum cofactor biosynthesis proteins"/>
    <property type="match status" value="1"/>
</dbReference>
<evidence type="ECO:0000256" key="6">
    <source>
        <dbReference type="PIRNR" id="PIRNR006443"/>
    </source>
</evidence>
<dbReference type="InterPro" id="IPR012245">
    <property type="entry name" value="MoaB"/>
</dbReference>
<comment type="caution">
    <text evidence="8">The sequence shown here is derived from an EMBL/GenBank/DDBJ whole genome shotgun (WGS) entry which is preliminary data.</text>
</comment>
<dbReference type="InterPro" id="IPR001453">
    <property type="entry name" value="MoaB/Mog_dom"/>
</dbReference>